<keyword evidence="8" id="KW-1185">Reference proteome</keyword>
<comment type="caution">
    <text evidence="7">The sequence shown here is derived from an EMBL/GenBank/DDBJ whole genome shotgun (WGS) entry which is preliminary data.</text>
</comment>
<keyword evidence="2 5" id="KW-0812">Transmembrane</keyword>
<dbReference type="InterPro" id="IPR036259">
    <property type="entry name" value="MFS_trans_sf"/>
</dbReference>
<dbReference type="PANTHER" id="PTHR48021">
    <property type="match status" value="1"/>
</dbReference>
<comment type="subcellular location">
    <subcellularLocation>
        <location evidence="1">Membrane</location>
        <topology evidence="1">Multi-pass membrane protein</topology>
    </subcellularLocation>
</comment>
<feature type="transmembrane region" description="Helical" evidence="5">
    <location>
        <begin position="21"/>
        <end position="39"/>
    </location>
</feature>
<dbReference type="Gene3D" id="1.20.1250.20">
    <property type="entry name" value="MFS general substrate transporter like domains"/>
    <property type="match status" value="2"/>
</dbReference>
<dbReference type="PROSITE" id="PS50850">
    <property type="entry name" value="MFS"/>
    <property type="match status" value="1"/>
</dbReference>
<evidence type="ECO:0000256" key="5">
    <source>
        <dbReference type="SAM" id="Phobius"/>
    </source>
</evidence>
<organism evidence="7 8">
    <name type="scientific">Plutella xylostella</name>
    <name type="common">Diamondback moth</name>
    <name type="synonym">Plutella maculipennis</name>
    <dbReference type="NCBI Taxonomy" id="51655"/>
    <lineage>
        <taxon>Eukaryota</taxon>
        <taxon>Metazoa</taxon>
        <taxon>Ecdysozoa</taxon>
        <taxon>Arthropoda</taxon>
        <taxon>Hexapoda</taxon>
        <taxon>Insecta</taxon>
        <taxon>Pterygota</taxon>
        <taxon>Neoptera</taxon>
        <taxon>Endopterygota</taxon>
        <taxon>Lepidoptera</taxon>
        <taxon>Glossata</taxon>
        <taxon>Ditrysia</taxon>
        <taxon>Yponomeutoidea</taxon>
        <taxon>Plutellidae</taxon>
        <taxon>Plutella</taxon>
    </lineage>
</organism>
<protein>
    <recommendedName>
        <fullName evidence="6">Major facilitator superfamily (MFS) profile domain-containing protein</fullName>
    </recommendedName>
</protein>
<feature type="transmembrane region" description="Helical" evidence="5">
    <location>
        <begin position="91"/>
        <end position="112"/>
    </location>
</feature>
<dbReference type="Proteomes" id="UP000823941">
    <property type="component" value="Chromosome 20"/>
</dbReference>
<evidence type="ECO:0000256" key="2">
    <source>
        <dbReference type="ARBA" id="ARBA00022692"/>
    </source>
</evidence>
<evidence type="ECO:0000259" key="6">
    <source>
        <dbReference type="PROSITE" id="PS50850"/>
    </source>
</evidence>
<feature type="transmembrane region" description="Helical" evidence="5">
    <location>
        <begin position="59"/>
        <end position="79"/>
    </location>
</feature>
<feature type="transmembrane region" description="Helical" evidence="5">
    <location>
        <begin position="374"/>
        <end position="392"/>
    </location>
</feature>
<dbReference type="InterPro" id="IPR005828">
    <property type="entry name" value="MFS_sugar_transport-like"/>
</dbReference>
<sequence length="425" mass="46441">MNKYYFFFGEGSKVNQYICAILINLAVLAYGAAVGWMSPMTLLLQSDQSPAGAPLSDTVVSWMASVSYMVCIPATLLFAGVEERLGRKAALLGMSSCMAVVLSQTTGNLVMYVVGDYLSYRGCLWFCLALPAVHIVLFLMMPESPSYLVKNGELEEAARVVAWLRCSREDSALVKAEIDKLQKEQDNDKESSKFAMKAIWSDNILRRAFYIALAVTLAREVCGANPVLNFAAYIFELADSGLVLSPNQQAMMLGAVQVAGSALASSVVEKAGRKPLLFTSSLISGASMCVLASWFVLRARGVPAPGWLPVSALCLCIFCDAAGLQPISMVVMNEIFSFKYRSSVSAVTMGLASSTDFVQLLTFKPLANSIGIEYCFYFFGAVCLVNSVYVIFKLPETKQRSLEEIYEKLKTKKERESEKVKAVEA</sequence>
<feature type="transmembrane region" description="Helical" evidence="5">
    <location>
        <begin position="276"/>
        <end position="297"/>
    </location>
</feature>
<feature type="domain" description="Major facilitator superfamily (MFS) profile" evidence="6">
    <location>
        <begin position="1"/>
        <end position="398"/>
    </location>
</feature>
<dbReference type="PANTHER" id="PTHR48021:SF33">
    <property type="entry name" value="AT22075P-RELATED"/>
    <property type="match status" value="1"/>
</dbReference>
<dbReference type="InterPro" id="IPR050549">
    <property type="entry name" value="MFS_Trehalose_Transporter"/>
</dbReference>
<evidence type="ECO:0000256" key="4">
    <source>
        <dbReference type="ARBA" id="ARBA00023136"/>
    </source>
</evidence>
<evidence type="ECO:0000313" key="7">
    <source>
        <dbReference type="EMBL" id="KAG7301092.1"/>
    </source>
</evidence>
<dbReference type="Pfam" id="PF00083">
    <property type="entry name" value="Sugar_tr"/>
    <property type="match status" value="1"/>
</dbReference>
<reference evidence="7 8" key="1">
    <citation type="submission" date="2021-06" db="EMBL/GenBank/DDBJ databases">
        <title>A haploid diamondback moth (Plutella xylostella L.) genome assembly resolves 31 chromosomes and identifies a diamide resistance mutation.</title>
        <authorList>
            <person name="Ward C.M."/>
            <person name="Perry K.D."/>
            <person name="Baker G."/>
            <person name="Powis K."/>
            <person name="Heckel D.G."/>
            <person name="Baxter S.W."/>
        </authorList>
    </citation>
    <scope>NUCLEOTIDE SEQUENCE [LARGE SCALE GENOMIC DNA]</scope>
    <source>
        <strain evidence="7 8">LV</strain>
        <tissue evidence="7">Single pupa</tissue>
    </source>
</reference>
<name>A0ABQ7Q785_PLUXY</name>
<feature type="transmembrane region" description="Helical" evidence="5">
    <location>
        <begin position="118"/>
        <end position="140"/>
    </location>
</feature>
<evidence type="ECO:0000256" key="1">
    <source>
        <dbReference type="ARBA" id="ARBA00004141"/>
    </source>
</evidence>
<accession>A0ABQ7Q785</accession>
<keyword evidence="4 5" id="KW-0472">Membrane</keyword>
<evidence type="ECO:0000256" key="3">
    <source>
        <dbReference type="ARBA" id="ARBA00022989"/>
    </source>
</evidence>
<proteinExistence type="predicted"/>
<dbReference type="EMBL" id="JAHIBW010000020">
    <property type="protein sequence ID" value="KAG7301092.1"/>
    <property type="molecule type" value="Genomic_DNA"/>
</dbReference>
<dbReference type="InterPro" id="IPR020846">
    <property type="entry name" value="MFS_dom"/>
</dbReference>
<dbReference type="SUPFAM" id="SSF103473">
    <property type="entry name" value="MFS general substrate transporter"/>
    <property type="match status" value="1"/>
</dbReference>
<keyword evidence="3 5" id="KW-1133">Transmembrane helix</keyword>
<gene>
    <name evidence="7" type="ORF">JYU34_015491</name>
</gene>
<evidence type="ECO:0000313" key="8">
    <source>
        <dbReference type="Proteomes" id="UP000823941"/>
    </source>
</evidence>